<sequence>MSHTTKQRRRGSSATRTTGLLKAGSLAAVTALALAACGGGGGGGAAEGDGPIPIGVIADLSGATGDVGTPYNQGMLAYVDWINSAGGVEGREIQAISNDYAYEIPQAEELYRRYLNEDVVAVQGWGTGDTEALRTRVANDELPFISGSFSEELADPAESPYNFLIAPTYSDQMRVALNYIEEEGGAGSEVAVLHHDSPFGASPVADGQEWVDSGEVDLGYQSYAMPTGTSNFVGILSQAQSQGAEYIVIQNVASPASQVAHDIAAQNLDMKIVCLNWCANDLFITGAGDAGEGSVLVQPFAPVSADKPGHADMRAYLEEQGEDPDSKGSAWVQGWLAMHIMVEGIRHTLEQGNDLTGPNIRESLETMGPIDTGGVIGAGIVEFSPETHAGIHSSGVYEVQDGQMVEIAEGAEP</sequence>
<gene>
    <name evidence="5" type="ORF">GCM10011333_03840</name>
</gene>
<keyword evidence="6" id="KW-1185">Reference proteome</keyword>
<proteinExistence type="inferred from homology"/>
<evidence type="ECO:0000313" key="5">
    <source>
        <dbReference type="EMBL" id="GGA04577.1"/>
    </source>
</evidence>
<evidence type="ECO:0000256" key="2">
    <source>
        <dbReference type="ARBA" id="ARBA00022729"/>
    </source>
</evidence>
<evidence type="ECO:0000256" key="3">
    <source>
        <dbReference type="SAM" id="SignalP"/>
    </source>
</evidence>
<evidence type="ECO:0000259" key="4">
    <source>
        <dbReference type="Pfam" id="PF13458"/>
    </source>
</evidence>
<name>A0A8J2TVS6_9MICO</name>
<reference evidence="5" key="1">
    <citation type="journal article" date="2014" name="Int. J. Syst. Evol. Microbiol.">
        <title>Complete genome sequence of Corynebacterium casei LMG S-19264T (=DSM 44701T), isolated from a smear-ripened cheese.</title>
        <authorList>
            <consortium name="US DOE Joint Genome Institute (JGI-PGF)"/>
            <person name="Walter F."/>
            <person name="Albersmeier A."/>
            <person name="Kalinowski J."/>
            <person name="Ruckert C."/>
        </authorList>
    </citation>
    <scope>NUCLEOTIDE SEQUENCE</scope>
    <source>
        <strain evidence="5">CGMCC 1.12785</strain>
    </source>
</reference>
<dbReference type="SUPFAM" id="SSF53822">
    <property type="entry name" value="Periplasmic binding protein-like I"/>
    <property type="match status" value="1"/>
</dbReference>
<feature type="domain" description="Leucine-binding protein" evidence="4">
    <location>
        <begin position="51"/>
        <end position="402"/>
    </location>
</feature>
<dbReference type="AlphaFoldDB" id="A0A8J2TVS6"/>
<accession>A0A8J2TVS6</accession>
<organism evidence="5 6">
    <name type="scientific">Sediminivirga luteola</name>
    <dbReference type="NCBI Taxonomy" id="1774748"/>
    <lineage>
        <taxon>Bacteria</taxon>
        <taxon>Bacillati</taxon>
        <taxon>Actinomycetota</taxon>
        <taxon>Actinomycetes</taxon>
        <taxon>Micrococcales</taxon>
        <taxon>Brevibacteriaceae</taxon>
        <taxon>Sediminivirga</taxon>
    </lineage>
</organism>
<dbReference type="InterPro" id="IPR028081">
    <property type="entry name" value="Leu-bd"/>
</dbReference>
<dbReference type="RefSeq" id="WP_188549251.1">
    <property type="nucleotide sequence ID" value="NZ_BMFY01000002.1"/>
</dbReference>
<dbReference type="Proteomes" id="UP000616114">
    <property type="component" value="Unassembled WGS sequence"/>
</dbReference>
<feature type="chain" id="PRO_5038394735" evidence="3">
    <location>
        <begin position="36"/>
        <end position="413"/>
    </location>
</feature>
<comment type="caution">
    <text evidence="5">The sequence shown here is derived from an EMBL/GenBank/DDBJ whole genome shotgun (WGS) entry which is preliminary data.</text>
</comment>
<evidence type="ECO:0000313" key="6">
    <source>
        <dbReference type="Proteomes" id="UP000616114"/>
    </source>
</evidence>
<dbReference type="Gene3D" id="3.40.50.2300">
    <property type="match status" value="2"/>
</dbReference>
<dbReference type="Pfam" id="PF13458">
    <property type="entry name" value="Peripla_BP_6"/>
    <property type="match status" value="1"/>
</dbReference>
<dbReference type="EMBL" id="BMFY01000002">
    <property type="protein sequence ID" value="GGA04577.1"/>
    <property type="molecule type" value="Genomic_DNA"/>
</dbReference>
<dbReference type="PANTHER" id="PTHR47235">
    <property type="entry name" value="BLR6548 PROTEIN"/>
    <property type="match status" value="1"/>
</dbReference>
<protein>
    <submittedName>
        <fullName evidence="5">Branched-chain amino acid ABC transporter substrate-binding protein</fullName>
    </submittedName>
</protein>
<reference evidence="5" key="2">
    <citation type="submission" date="2020-09" db="EMBL/GenBank/DDBJ databases">
        <authorList>
            <person name="Sun Q."/>
            <person name="Zhou Y."/>
        </authorList>
    </citation>
    <scope>NUCLEOTIDE SEQUENCE</scope>
    <source>
        <strain evidence="5">CGMCC 1.12785</strain>
    </source>
</reference>
<dbReference type="InterPro" id="IPR028082">
    <property type="entry name" value="Peripla_BP_I"/>
</dbReference>
<keyword evidence="2 3" id="KW-0732">Signal</keyword>
<dbReference type="PANTHER" id="PTHR47235:SF1">
    <property type="entry name" value="BLR6548 PROTEIN"/>
    <property type="match status" value="1"/>
</dbReference>
<evidence type="ECO:0000256" key="1">
    <source>
        <dbReference type="ARBA" id="ARBA00010062"/>
    </source>
</evidence>
<feature type="signal peptide" evidence="3">
    <location>
        <begin position="1"/>
        <end position="35"/>
    </location>
</feature>
<comment type="similarity">
    <text evidence="1">Belongs to the leucine-binding protein family.</text>
</comment>